<sequence length="168" mass="17732">EIPPGGKTSKISTLVAKNKPASINVEQSGDDDDVVVIMDDIKPNSISQSNKLASVNKTTSLASKAPNAFKKHASGNFSTSVGKPASSTSSLHQHKKPTPTYIVQNALTSAFNSQVLSPTKRASVTSKYQSPSFVKGKDPRAPALIGSRTSIALPHGRINSSQLLPRLK</sequence>
<organism evidence="2">
    <name type="scientific">Arion vulgaris</name>
    <dbReference type="NCBI Taxonomy" id="1028688"/>
    <lineage>
        <taxon>Eukaryota</taxon>
        <taxon>Metazoa</taxon>
        <taxon>Spiralia</taxon>
        <taxon>Lophotrochozoa</taxon>
        <taxon>Mollusca</taxon>
        <taxon>Gastropoda</taxon>
        <taxon>Heterobranchia</taxon>
        <taxon>Euthyneura</taxon>
        <taxon>Panpulmonata</taxon>
        <taxon>Eupulmonata</taxon>
        <taxon>Stylommatophora</taxon>
        <taxon>Helicina</taxon>
        <taxon>Arionoidea</taxon>
        <taxon>Arionidae</taxon>
        <taxon>Arion</taxon>
    </lineage>
</organism>
<dbReference type="EMBL" id="HACG01052615">
    <property type="protein sequence ID" value="CEK99486.1"/>
    <property type="molecule type" value="Transcribed_RNA"/>
</dbReference>
<feature type="compositionally biased region" description="Polar residues" evidence="1">
    <location>
        <begin position="75"/>
        <end position="91"/>
    </location>
</feature>
<accession>A0A0B7C4F9</accession>
<feature type="non-terminal residue" evidence="2">
    <location>
        <position position="1"/>
    </location>
</feature>
<feature type="region of interest" description="Disordered" evidence="1">
    <location>
        <begin position="66"/>
        <end position="96"/>
    </location>
</feature>
<evidence type="ECO:0000256" key="1">
    <source>
        <dbReference type="SAM" id="MobiDB-lite"/>
    </source>
</evidence>
<feature type="compositionally biased region" description="Polar residues" evidence="1">
    <location>
        <begin position="120"/>
        <end position="132"/>
    </location>
</feature>
<gene>
    <name evidence="2" type="primary">ORF221373</name>
</gene>
<evidence type="ECO:0000313" key="2">
    <source>
        <dbReference type="EMBL" id="CEK99486.1"/>
    </source>
</evidence>
<dbReference type="AlphaFoldDB" id="A0A0B7C4F9"/>
<protein>
    <submittedName>
        <fullName evidence="2">Uncharacterized protein</fullName>
    </submittedName>
</protein>
<feature type="region of interest" description="Disordered" evidence="1">
    <location>
        <begin position="120"/>
        <end position="140"/>
    </location>
</feature>
<feature type="non-terminal residue" evidence="2">
    <location>
        <position position="168"/>
    </location>
</feature>
<reference evidence="2" key="1">
    <citation type="submission" date="2014-12" db="EMBL/GenBank/DDBJ databases">
        <title>Insight into the proteome of Arion vulgaris.</title>
        <authorList>
            <person name="Aradska J."/>
            <person name="Bulat T."/>
            <person name="Smidak R."/>
            <person name="Sarate P."/>
            <person name="Gangsoo J."/>
            <person name="Sialana F."/>
            <person name="Bilban M."/>
            <person name="Lubec G."/>
        </authorList>
    </citation>
    <scope>NUCLEOTIDE SEQUENCE</scope>
    <source>
        <tissue evidence="2">Skin</tissue>
    </source>
</reference>
<proteinExistence type="predicted"/>
<name>A0A0B7C4F9_9EUPU</name>